<dbReference type="RefSeq" id="WP_070971808.1">
    <property type="nucleotide sequence ID" value="NZ_CP017715.1"/>
</dbReference>
<protein>
    <recommendedName>
        <fullName evidence="4">DUF2868 domain-containing protein</fullName>
    </recommendedName>
</protein>
<proteinExistence type="predicted"/>
<keyword evidence="1" id="KW-0812">Transmembrane</keyword>
<keyword evidence="3" id="KW-1185">Reference proteome</keyword>
<dbReference type="InterPro" id="IPR021296">
    <property type="entry name" value="DUF2868"/>
</dbReference>
<feature type="transmembrane region" description="Helical" evidence="1">
    <location>
        <begin position="105"/>
        <end position="132"/>
    </location>
</feature>
<dbReference type="STRING" id="1874317.BKP64_14915"/>
<dbReference type="AlphaFoldDB" id="A0A1D9GPA8"/>
<reference evidence="2 3" key="1">
    <citation type="submission" date="2016-10" db="EMBL/GenBank/DDBJ databases">
        <title>Marinobacter salinus sp. nov., a moderately halophilic bacterium isolated from a tidal flat environment.</title>
        <authorList>
            <person name="Park S.-J."/>
        </authorList>
    </citation>
    <scope>NUCLEOTIDE SEQUENCE [LARGE SCALE GENOMIC DNA]</scope>
    <source>
        <strain evidence="2 3">Hb8</strain>
    </source>
</reference>
<evidence type="ECO:0008006" key="4">
    <source>
        <dbReference type="Google" id="ProtNLM"/>
    </source>
</evidence>
<dbReference type="Proteomes" id="UP000177445">
    <property type="component" value="Chromosome"/>
</dbReference>
<accession>A0A1D9GPA8</accession>
<feature type="transmembrane region" description="Helical" evidence="1">
    <location>
        <begin position="250"/>
        <end position="277"/>
    </location>
</feature>
<dbReference type="OrthoDB" id="7056210at2"/>
<feature type="transmembrane region" description="Helical" evidence="1">
    <location>
        <begin position="79"/>
        <end position="99"/>
    </location>
</feature>
<sequence>MTERPLRLLLDFDAQAQRDKEQPPAFLHRRDRKFALVCKEQGFAPDAARWLNHMKRLAGPGASAQAGEHTLTLWRRINAGFAGTGVVFGIFTMLGLLFYDGGQRINITLFLAFVLFQLVLALFTSIQSLAGWQPWHWLLRRLNSSPTKGVAHRLHPALMARAAHLGGFCFALAGLFTLLVLVVVQDLAFGWSTTLDTGSGSYHRLLTAVAAPWAWLWPAAVPDPGLVEATRFFRAEPGSGGLNPEVWGQWWPFVTMLWATWVLLPRLLLFILASALIRHKARQQLNSHPAMHALLYRMETPALDTGIERNDARDLPDTDTRSNLRPLPDSDTLVCWAGACEPELPEPLRSGKHLILKAGGRASLTDDQRVLNQVAEQAAHTADKAVLVVTRCWQPPTGELQDFLEAGQTLWPAGIRVVLVPLAADINQVPPLHQIQPWLRFAERLGHDFVMVSLPELDLQTQDAASKELP</sequence>
<evidence type="ECO:0000256" key="1">
    <source>
        <dbReference type="SAM" id="Phobius"/>
    </source>
</evidence>
<dbReference type="Pfam" id="PF11067">
    <property type="entry name" value="DUF2868"/>
    <property type="match status" value="1"/>
</dbReference>
<feature type="transmembrane region" description="Helical" evidence="1">
    <location>
        <begin position="162"/>
        <end position="184"/>
    </location>
</feature>
<keyword evidence="1" id="KW-1133">Transmembrane helix</keyword>
<keyword evidence="1" id="KW-0472">Membrane</keyword>
<evidence type="ECO:0000313" key="3">
    <source>
        <dbReference type="Proteomes" id="UP000177445"/>
    </source>
</evidence>
<dbReference type="EMBL" id="CP017715">
    <property type="protein sequence ID" value="AOY89355.1"/>
    <property type="molecule type" value="Genomic_DNA"/>
</dbReference>
<dbReference type="KEGG" id="msq:BKP64_14915"/>
<organism evidence="2 3">
    <name type="scientific">Marinobacter salinus</name>
    <dbReference type="NCBI Taxonomy" id="1874317"/>
    <lineage>
        <taxon>Bacteria</taxon>
        <taxon>Pseudomonadati</taxon>
        <taxon>Pseudomonadota</taxon>
        <taxon>Gammaproteobacteria</taxon>
        <taxon>Pseudomonadales</taxon>
        <taxon>Marinobacteraceae</taxon>
        <taxon>Marinobacter</taxon>
    </lineage>
</organism>
<name>A0A1D9GPA8_9GAMM</name>
<gene>
    <name evidence="2" type="ORF">BKP64_14915</name>
</gene>
<evidence type="ECO:0000313" key="2">
    <source>
        <dbReference type="EMBL" id="AOY89355.1"/>
    </source>
</evidence>